<dbReference type="PANTHER" id="PTHR37539">
    <property type="entry name" value="SECRETED PROTEIN-RELATED"/>
    <property type="match status" value="1"/>
</dbReference>
<name>A0A2X4UFX7_9NOCA</name>
<evidence type="ECO:0000259" key="1">
    <source>
        <dbReference type="Pfam" id="PF09995"/>
    </source>
</evidence>
<dbReference type="GO" id="GO:0016491">
    <property type="term" value="F:oxidoreductase activity"/>
    <property type="evidence" value="ECO:0007669"/>
    <property type="project" value="InterPro"/>
</dbReference>
<dbReference type="STRING" id="1219011.GCA_001895045_03150"/>
<dbReference type="AlphaFoldDB" id="A0A2X4UFX7"/>
<dbReference type="KEGG" id="rcr:NCTC10994_02057"/>
<feature type="domain" description="ER-bound oxygenase mpaB/mpaB'/Rubber oxygenase catalytic" evidence="1">
    <location>
        <begin position="134"/>
        <end position="363"/>
    </location>
</feature>
<evidence type="ECO:0000313" key="3">
    <source>
        <dbReference type="Proteomes" id="UP000249091"/>
    </source>
</evidence>
<dbReference type="EMBL" id="LS483468">
    <property type="protein sequence ID" value="SQI31820.1"/>
    <property type="molecule type" value="Genomic_DNA"/>
</dbReference>
<dbReference type="RefSeq" id="WP_072702219.1">
    <property type="nucleotide sequence ID" value="NZ_JAFBBL010000001.1"/>
</dbReference>
<dbReference type="InterPro" id="IPR018713">
    <property type="entry name" value="MPAB/Lcp_cat_dom"/>
</dbReference>
<gene>
    <name evidence="2" type="ORF">NCTC10994_02057</name>
</gene>
<dbReference type="Proteomes" id="UP000249091">
    <property type="component" value="Chromosome 1"/>
</dbReference>
<dbReference type="Pfam" id="PF09995">
    <property type="entry name" value="MPAB_Lcp_cat"/>
    <property type="match status" value="1"/>
</dbReference>
<sequence length="427" mass="47724">MTGTLETTPGEPGTIDRCPSAFPYWQAQARPGVRRVRGMIRAVTGFDILPTDEQARALCNDLYSGDPTAERFVDEVYHGELGPQEARALLERALTDGVDAVPEAPAAMKALFEEFETVPDWVQPELVEQGAQIWRRWGTMLFSFAGAETLEIYTESAVATPLSLAGGYAGDNALRRFLETSRFWIDVSEPGALLTPGSRGRATALKVRIMHVSVRARVAGHPEWDTGKWGLPISQTYMLLTLIAGSVTPGVALWSLGYHTTPREIQALIHFQKYMGYLLGVRMTWYPETIGDSVRALLTTVVSRSYDSGECGKELIESYPQAFAPREGQRGLALLRAKYNFRINSVYSAMFMSPGTRRKYSMPKVLPWMLIPIVRFPLITLMELARRFVPGVGTLHEKIMVAHRENWYRAQMNGREAQFDASGALRR</sequence>
<dbReference type="InterPro" id="IPR037473">
    <property type="entry name" value="Lcp-like"/>
</dbReference>
<proteinExistence type="predicted"/>
<keyword evidence="3" id="KW-1185">Reference proteome</keyword>
<protein>
    <recommendedName>
        <fullName evidence="1">ER-bound oxygenase mpaB/mpaB'/Rubber oxygenase catalytic domain-containing protein</fullName>
    </recommendedName>
</protein>
<organism evidence="2 3">
    <name type="scientific">Rhodococcus coprophilus</name>
    <dbReference type="NCBI Taxonomy" id="38310"/>
    <lineage>
        <taxon>Bacteria</taxon>
        <taxon>Bacillati</taxon>
        <taxon>Actinomycetota</taxon>
        <taxon>Actinomycetes</taxon>
        <taxon>Mycobacteriales</taxon>
        <taxon>Nocardiaceae</taxon>
        <taxon>Rhodococcus</taxon>
    </lineage>
</organism>
<dbReference type="PANTHER" id="PTHR37539:SF1">
    <property type="entry name" value="ER-BOUND OXYGENASE MPAB_MPAB'_RUBBER OXYGENASE CATALYTIC DOMAIN-CONTAINING PROTEIN"/>
    <property type="match status" value="1"/>
</dbReference>
<accession>A0A2X4UFX7</accession>
<evidence type="ECO:0000313" key="2">
    <source>
        <dbReference type="EMBL" id="SQI31820.1"/>
    </source>
</evidence>
<reference evidence="2 3" key="1">
    <citation type="submission" date="2018-06" db="EMBL/GenBank/DDBJ databases">
        <authorList>
            <consortium name="Pathogen Informatics"/>
            <person name="Doyle S."/>
        </authorList>
    </citation>
    <scope>NUCLEOTIDE SEQUENCE [LARGE SCALE GENOMIC DNA]</scope>
    <source>
        <strain evidence="2 3">NCTC10994</strain>
    </source>
</reference>